<evidence type="ECO:0000313" key="1">
    <source>
        <dbReference type="EMBL" id="QEL13730.1"/>
    </source>
</evidence>
<dbReference type="KEGG" id="lrs:PX52LOC_00588"/>
<keyword evidence="2" id="KW-1185">Reference proteome</keyword>
<organism evidence="1 2">
    <name type="scientific">Limnoglobus roseus</name>
    <dbReference type="NCBI Taxonomy" id="2598579"/>
    <lineage>
        <taxon>Bacteria</taxon>
        <taxon>Pseudomonadati</taxon>
        <taxon>Planctomycetota</taxon>
        <taxon>Planctomycetia</taxon>
        <taxon>Gemmatales</taxon>
        <taxon>Gemmataceae</taxon>
        <taxon>Limnoglobus</taxon>
    </lineage>
</organism>
<reference evidence="2" key="1">
    <citation type="submission" date="2019-08" db="EMBL/GenBank/DDBJ databases">
        <title>Limnoglobus roseus gen. nov., sp. nov., a novel freshwater planctomycete with a giant genome from the family Gemmataceae.</title>
        <authorList>
            <person name="Kulichevskaya I.S."/>
            <person name="Naumoff D.G."/>
            <person name="Miroshnikov K."/>
            <person name="Ivanova A."/>
            <person name="Philippov D.A."/>
            <person name="Hakobyan A."/>
            <person name="Rijpstra I.C."/>
            <person name="Sinninghe Damste J.S."/>
            <person name="Liesack W."/>
            <person name="Dedysh S.N."/>
        </authorList>
    </citation>
    <scope>NUCLEOTIDE SEQUENCE [LARGE SCALE GENOMIC DNA]</scope>
    <source>
        <strain evidence="2">PX52</strain>
    </source>
</reference>
<dbReference type="EMBL" id="CP042425">
    <property type="protein sequence ID" value="QEL13730.1"/>
    <property type="molecule type" value="Genomic_DNA"/>
</dbReference>
<sequence length="159" mass="18194">MVAMNTGEVSCDPAAVPRMTATAPANVPKQSIHDHCRGEEAKFKWIESEKVGYDLGETAIQNWVRVHWTGYLRAKWLEHLQGKCFWIELDRGDFGLLEQQFQDQQDLIGPILDRLKCGQENLNIICWAKANSIPLEPVIGILEALDINSRRLVHRFDRL</sequence>
<evidence type="ECO:0000313" key="2">
    <source>
        <dbReference type="Proteomes" id="UP000324974"/>
    </source>
</evidence>
<accession>A0A5C1A4X5</accession>
<dbReference type="Proteomes" id="UP000324974">
    <property type="component" value="Chromosome"/>
</dbReference>
<proteinExistence type="predicted"/>
<protein>
    <submittedName>
        <fullName evidence="1">Uncharacterized protein</fullName>
    </submittedName>
</protein>
<name>A0A5C1A4X5_9BACT</name>
<gene>
    <name evidence="1" type="ORF">PX52LOC_00588</name>
</gene>
<dbReference type="AlphaFoldDB" id="A0A5C1A4X5"/>